<protein>
    <recommendedName>
        <fullName evidence="3">histidine kinase</fullName>
        <ecNumber evidence="3">2.7.13.3</ecNumber>
    </recommendedName>
</protein>
<feature type="domain" description="Histidine kinase" evidence="11">
    <location>
        <begin position="241"/>
        <end position="461"/>
    </location>
</feature>
<dbReference type="EMBL" id="AP018827">
    <property type="protein sequence ID" value="BBF81093.1"/>
    <property type="molecule type" value="Genomic_DNA"/>
</dbReference>
<keyword evidence="7" id="KW-0547">Nucleotide-binding</keyword>
<dbReference type="InterPro" id="IPR050980">
    <property type="entry name" value="2C_sensor_his_kinase"/>
</dbReference>
<dbReference type="SMART" id="SM00387">
    <property type="entry name" value="HATPase_c"/>
    <property type="match status" value="1"/>
</dbReference>
<reference evidence="13" key="2">
    <citation type="journal article" date="2017" name="Plant Physiol. Biochem.">
        <title>Differential oxidative and antioxidative response of duckweed Lemna minor toward plant growth promoting/inhibiting bacteria.</title>
        <authorList>
            <person name="Ishizawa H."/>
            <person name="Kuroda M."/>
            <person name="Morikawa M."/>
            <person name="Ike M."/>
        </authorList>
    </citation>
    <scope>NUCLEOTIDE SEQUENCE [LARGE SCALE GENOMIC DNA]</scope>
    <source>
        <strain evidence="13">M6</strain>
    </source>
</reference>
<gene>
    <name evidence="12" type="ORF">EM6_1688</name>
</gene>
<dbReference type="RefSeq" id="WP_126421923.1">
    <property type="nucleotide sequence ID" value="NZ_AP018827.1"/>
</dbReference>
<keyword evidence="4" id="KW-1003">Cell membrane</keyword>
<dbReference type="Proteomes" id="UP000278756">
    <property type="component" value="Chromosome 1"/>
</dbReference>
<keyword evidence="10" id="KW-0472">Membrane</keyword>
<evidence type="ECO:0000256" key="7">
    <source>
        <dbReference type="ARBA" id="ARBA00022741"/>
    </source>
</evidence>
<dbReference type="EC" id="2.7.13.3" evidence="3"/>
<evidence type="ECO:0000256" key="6">
    <source>
        <dbReference type="ARBA" id="ARBA00022679"/>
    </source>
</evidence>
<keyword evidence="5" id="KW-0597">Phosphoprotein</keyword>
<dbReference type="InterPro" id="IPR036097">
    <property type="entry name" value="HisK_dim/P_sf"/>
</dbReference>
<dbReference type="Gene3D" id="1.10.287.130">
    <property type="match status" value="1"/>
</dbReference>
<evidence type="ECO:0000256" key="2">
    <source>
        <dbReference type="ARBA" id="ARBA00004651"/>
    </source>
</evidence>
<dbReference type="PROSITE" id="PS50109">
    <property type="entry name" value="HIS_KIN"/>
    <property type="match status" value="1"/>
</dbReference>
<evidence type="ECO:0000256" key="4">
    <source>
        <dbReference type="ARBA" id="ARBA00022475"/>
    </source>
</evidence>
<dbReference type="GO" id="GO:0005524">
    <property type="term" value="F:ATP binding"/>
    <property type="evidence" value="ECO:0007669"/>
    <property type="project" value="UniProtKB-KW"/>
</dbReference>
<evidence type="ECO:0000256" key="3">
    <source>
        <dbReference type="ARBA" id="ARBA00012438"/>
    </source>
</evidence>
<dbReference type="SUPFAM" id="SSF47384">
    <property type="entry name" value="Homodimeric domain of signal transducing histidine kinase"/>
    <property type="match status" value="1"/>
</dbReference>
<organism evidence="12 13">
    <name type="scientific">Asticcacaulis excentricus</name>
    <dbReference type="NCBI Taxonomy" id="78587"/>
    <lineage>
        <taxon>Bacteria</taxon>
        <taxon>Pseudomonadati</taxon>
        <taxon>Pseudomonadota</taxon>
        <taxon>Alphaproteobacteria</taxon>
        <taxon>Caulobacterales</taxon>
        <taxon>Caulobacteraceae</taxon>
        <taxon>Asticcacaulis</taxon>
    </lineage>
</organism>
<dbReference type="PANTHER" id="PTHR44936">
    <property type="entry name" value="SENSOR PROTEIN CREC"/>
    <property type="match status" value="1"/>
</dbReference>
<accession>A0A3G9G7E8</accession>
<dbReference type="PANTHER" id="PTHR44936:SF10">
    <property type="entry name" value="SENSOR PROTEIN RSTB"/>
    <property type="match status" value="1"/>
</dbReference>
<dbReference type="Gene3D" id="3.30.565.10">
    <property type="entry name" value="Histidine kinase-like ATPase, C-terminal domain"/>
    <property type="match status" value="1"/>
</dbReference>
<dbReference type="OrthoDB" id="9785252at2"/>
<evidence type="ECO:0000259" key="11">
    <source>
        <dbReference type="PROSITE" id="PS50109"/>
    </source>
</evidence>
<dbReference type="InterPro" id="IPR003594">
    <property type="entry name" value="HATPase_dom"/>
</dbReference>
<dbReference type="InterPro" id="IPR004358">
    <property type="entry name" value="Sig_transdc_His_kin-like_C"/>
</dbReference>
<reference evidence="13" key="1">
    <citation type="journal article" date="2017" name="Biotechnol. Biofuels">
        <title>Evaluation of environmental bacterial communities as a factor affecting the growth of duckweed Lemna minor.</title>
        <authorList>
            <person name="Ishizawa H."/>
            <person name="Kuroda M."/>
            <person name="Morikawa M."/>
            <person name="Ike M."/>
        </authorList>
    </citation>
    <scope>NUCLEOTIDE SEQUENCE [LARGE SCALE GENOMIC DNA]</scope>
    <source>
        <strain evidence="13">M6</strain>
    </source>
</reference>
<evidence type="ECO:0000256" key="1">
    <source>
        <dbReference type="ARBA" id="ARBA00000085"/>
    </source>
</evidence>
<dbReference type="GO" id="GO:0000155">
    <property type="term" value="F:phosphorelay sensor kinase activity"/>
    <property type="evidence" value="ECO:0007669"/>
    <property type="project" value="InterPro"/>
</dbReference>
<keyword evidence="8 12" id="KW-0418">Kinase</keyword>
<evidence type="ECO:0000256" key="10">
    <source>
        <dbReference type="SAM" id="Phobius"/>
    </source>
</evidence>
<feature type="transmembrane region" description="Helical" evidence="10">
    <location>
        <begin position="76"/>
        <end position="95"/>
    </location>
</feature>
<keyword evidence="6 12" id="KW-0808">Transferase</keyword>
<dbReference type="InterPro" id="IPR047770">
    <property type="entry name" value="RegB"/>
</dbReference>
<feature type="transmembrane region" description="Helical" evidence="10">
    <location>
        <begin position="115"/>
        <end position="138"/>
    </location>
</feature>
<feature type="transmembrane region" description="Helical" evidence="10">
    <location>
        <begin position="185"/>
        <end position="206"/>
    </location>
</feature>
<dbReference type="SUPFAM" id="SSF55874">
    <property type="entry name" value="ATPase domain of HSP90 chaperone/DNA topoisomerase II/histidine kinase"/>
    <property type="match status" value="1"/>
</dbReference>
<sequence>MRQRIISFLSSFTAPPAAAKDRTPFSWADFSPVPLSHGADGLRLRTLVGLRWLAILGQSVMIAVVSLGFGHELNLWPCLAMIAASLWLNLLLMFNDRRQRLDDWDAALQLSFDCVQLAALLAVTGGLDNPFCLMLIAPATVAAANLPTRYGFGVVAVAVLATCAMAFWSLPLPWPEGQAFHLPQIYRLGFLAAIIIGIVFTAGYTWQAALESKRMAQALAATQAVLEKEHRLSALGGLAAAAAHELGTPLGTIQVVAREMLRSLTPGTALYEDAELLVSQSQRCRDILKNLARRPETRDQVHDQMPLRVFFEEAVQPFRNEGKAIHIEISMDEVPDGEDPGHYVSIKRRPEWLHALGAFVENAVDFARSAVWVRVRIRKAYVTLSIEDDGPGFAPDILSRVGDPYISTRGHDSRPETSMHGGMGLGFFIAKTLLEHTGASVTYGNRDTGGAYVRALWRREQIDVIVSQDFGSDIAPLSRD</sequence>
<keyword evidence="10" id="KW-1133">Transmembrane helix</keyword>
<evidence type="ECO:0000313" key="12">
    <source>
        <dbReference type="EMBL" id="BBF81093.1"/>
    </source>
</evidence>
<dbReference type="InterPro" id="IPR003661">
    <property type="entry name" value="HisK_dim/P_dom"/>
</dbReference>
<keyword evidence="10" id="KW-0812">Transmembrane</keyword>
<name>A0A3G9G7E8_9CAUL</name>
<comment type="catalytic activity">
    <reaction evidence="1">
        <text>ATP + protein L-histidine = ADP + protein N-phospho-L-histidine.</text>
        <dbReference type="EC" id="2.7.13.3"/>
    </reaction>
</comment>
<dbReference type="PRINTS" id="PR00344">
    <property type="entry name" value="BCTRLSENSOR"/>
</dbReference>
<dbReference type="AlphaFoldDB" id="A0A3G9G7E8"/>
<dbReference type="NCBIfam" id="NF033792">
    <property type="entry name" value="ActS_PrrB_HisK"/>
    <property type="match status" value="1"/>
</dbReference>
<dbReference type="InterPro" id="IPR036890">
    <property type="entry name" value="HATPase_C_sf"/>
</dbReference>
<dbReference type="InterPro" id="IPR005467">
    <property type="entry name" value="His_kinase_dom"/>
</dbReference>
<evidence type="ECO:0000256" key="5">
    <source>
        <dbReference type="ARBA" id="ARBA00022553"/>
    </source>
</evidence>
<feature type="transmembrane region" description="Helical" evidence="10">
    <location>
        <begin position="150"/>
        <end position="170"/>
    </location>
</feature>
<dbReference type="SMART" id="SM00388">
    <property type="entry name" value="HisKA"/>
    <property type="match status" value="1"/>
</dbReference>
<keyword evidence="9" id="KW-0067">ATP-binding</keyword>
<evidence type="ECO:0000256" key="8">
    <source>
        <dbReference type="ARBA" id="ARBA00022777"/>
    </source>
</evidence>
<dbReference type="Pfam" id="PF02518">
    <property type="entry name" value="HATPase_c"/>
    <property type="match status" value="1"/>
</dbReference>
<dbReference type="CDD" id="cd00082">
    <property type="entry name" value="HisKA"/>
    <property type="match status" value="1"/>
</dbReference>
<evidence type="ECO:0000313" key="13">
    <source>
        <dbReference type="Proteomes" id="UP000278756"/>
    </source>
</evidence>
<feature type="transmembrane region" description="Helical" evidence="10">
    <location>
        <begin position="50"/>
        <end position="69"/>
    </location>
</feature>
<evidence type="ECO:0000256" key="9">
    <source>
        <dbReference type="ARBA" id="ARBA00022840"/>
    </source>
</evidence>
<proteinExistence type="predicted"/>
<comment type="subcellular location">
    <subcellularLocation>
        <location evidence="2">Cell membrane</location>
        <topology evidence="2">Multi-pass membrane protein</topology>
    </subcellularLocation>
</comment>
<dbReference type="GO" id="GO:0005886">
    <property type="term" value="C:plasma membrane"/>
    <property type="evidence" value="ECO:0007669"/>
    <property type="project" value="UniProtKB-SubCell"/>
</dbReference>